<dbReference type="GO" id="GO:0006596">
    <property type="term" value="P:polyamine biosynthetic process"/>
    <property type="evidence" value="ECO:0007669"/>
    <property type="project" value="UniProtKB-KW"/>
</dbReference>
<dbReference type="KEGG" id="stax:MC45_04035"/>
<dbReference type="STRING" id="1549858.MC45_04035"/>
<dbReference type="HOGENOM" id="CLU_101666_0_0_5"/>
<dbReference type="PANTHER" id="PTHR43317:SF3">
    <property type="entry name" value="BLR2883 PROTEIN"/>
    <property type="match status" value="1"/>
</dbReference>
<organism evidence="2 3">
    <name type="scientific">Sphingomonas taxi</name>
    <dbReference type="NCBI Taxonomy" id="1549858"/>
    <lineage>
        <taxon>Bacteria</taxon>
        <taxon>Pseudomonadati</taxon>
        <taxon>Pseudomonadota</taxon>
        <taxon>Alphaproteobacteria</taxon>
        <taxon>Sphingomonadales</taxon>
        <taxon>Sphingomonadaceae</taxon>
        <taxon>Sphingomonas</taxon>
    </lineage>
</organism>
<reference evidence="2 3" key="1">
    <citation type="submission" date="2014-09" db="EMBL/GenBank/DDBJ databases">
        <title>Using Illumina technology Improving SMRT sequencing Genome Assembly by RASTools.</title>
        <authorList>
            <person name="Zhou Y."/>
            <person name="Ma T."/>
            <person name="Liu T."/>
        </authorList>
    </citation>
    <scope>NUCLEOTIDE SEQUENCE [LARGE SCALE GENOMIC DNA]</scope>
    <source>
        <strain evidence="2 3">ATCC 55669</strain>
    </source>
</reference>
<evidence type="ECO:0000313" key="2">
    <source>
        <dbReference type="EMBL" id="AIT05708.1"/>
    </source>
</evidence>
<dbReference type="RefSeq" id="WP_038659821.1">
    <property type="nucleotide sequence ID" value="NZ_CP009571.1"/>
</dbReference>
<dbReference type="Proteomes" id="UP000033200">
    <property type="component" value="Chromosome"/>
</dbReference>
<dbReference type="PANTHER" id="PTHR43317">
    <property type="entry name" value="THERMOSPERMINE SYNTHASE ACAULIS5"/>
    <property type="match status" value="1"/>
</dbReference>
<protein>
    <submittedName>
        <fullName evidence="2">Spermidine synthase</fullName>
    </submittedName>
</protein>
<evidence type="ECO:0000256" key="1">
    <source>
        <dbReference type="ARBA" id="ARBA00023115"/>
    </source>
</evidence>
<dbReference type="InterPro" id="IPR029063">
    <property type="entry name" value="SAM-dependent_MTases_sf"/>
</dbReference>
<dbReference type="eggNOG" id="COG4262">
    <property type="taxonomic scope" value="Bacteria"/>
</dbReference>
<keyword evidence="1" id="KW-0620">Polyamine biosynthesis</keyword>
<name>A0A097EDP8_9SPHN</name>
<dbReference type="Pfam" id="PF01564">
    <property type="entry name" value="Spermine_synth"/>
    <property type="match status" value="1"/>
</dbReference>
<evidence type="ECO:0000313" key="3">
    <source>
        <dbReference type="Proteomes" id="UP000033200"/>
    </source>
</evidence>
<dbReference type="AlphaFoldDB" id="A0A097EDP8"/>
<dbReference type="EMBL" id="CP009571">
    <property type="protein sequence ID" value="AIT05708.1"/>
    <property type="molecule type" value="Genomic_DNA"/>
</dbReference>
<keyword evidence="3" id="KW-1185">Reference proteome</keyword>
<sequence length="223" mass="23577">MTPRELIDTAPVPGGEPLRLFRRGGDYMIVLDRNELMNSRMSGSEEALATMTIDRLAGRAAPHLLVGGYGMGFTLRAALAALGPQARVTVAELVPQIVDWARGPMAALTAGCLDDPRVAVTFADVAEVIAATPRTYDAILLDVDNGPDGLVRAANDRLYAARGLAAARAALTPGGVLAIWSAAKDAAFARRLREGGFAVDEVTVRARSNGKGAMHTIWFAVPR</sequence>
<proteinExistence type="predicted"/>
<dbReference type="SUPFAM" id="SSF53335">
    <property type="entry name" value="S-adenosyl-L-methionine-dependent methyltransferases"/>
    <property type="match status" value="1"/>
</dbReference>
<dbReference type="Gene3D" id="3.40.50.150">
    <property type="entry name" value="Vaccinia Virus protein VP39"/>
    <property type="match status" value="1"/>
</dbReference>
<gene>
    <name evidence="2" type="ORF">MC45_04035</name>
</gene>
<accession>A0A097EDP8</accession>